<comment type="similarity">
    <text evidence="2">Belongs to the FAD-binding oxidoreductase/transferase type 4 family.</text>
</comment>
<dbReference type="SUPFAM" id="SSF56176">
    <property type="entry name" value="FAD-binding/transporter-associated domain-like"/>
    <property type="match status" value="1"/>
</dbReference>
<evidence type="ECO:0000313" key="8">
    <source>
        <dbReference type="Proteomes" id="UP000281549"/>
    </source>
</evidence>
<evidence type="ECO:0000313" key="7">
    <source>
        <dbReference type="EMBL" id="RKP21855.1"/>
    </source>
</evidence>
<evidence type="ECO:0000256" key="3">
    <source>
        <dbReference type="ARBA" id="ARBA00022630"/>
    </source>
</evidence>
<dbReference type="Gene3D" id="3.30.70.2190">
    <property type="match status" value="1"/>
</dbReference>
<dbReference type="PROSITE" id="PS51387">
    <property type="entry name" value="FAD_PCMH"/>
    <property type="match status" value="1"/>
</dbReference>
<dbReference type="Gene3D" id="3.30.465.10">
    <property type="match status" value="1"/>
</dbReference>
<name>A0A4P9YQ84_ROZAC</name>
<gene>
    <name evidence="7" type="ORF">ROZALSC1DRAFT_26755</name>
</gene>
<evidence type="ECO:0000256" key="4">
    <source>
        <dbReference type="ARBA" id="ARBA00022827"/>
    </source>
</evidence>
<reference evidence="8" key="1">
    <citation type="journal article" date="2018" name="Nat. Microbiol.">
        <title>Leveraging single-cell genomics to expand the fungal tree of life.</title>
        <authorList>
            <person name="Ahrendt S.R."/>
            <person name="Quandt C.A."/>
            <person name="Ciobanu D."/>
            <person name="Clum A."/>
            <person name="Salamov A."/>
            <person name="Andreopoulos B."/>
            <person name="Cheng J.F."/>
            <person name="Woyke T."/>
            <person name="Pelin A."/>
            <person name="Henrissat B."/>
            <person name="Reynolds N.K."/>
            <person name="Benny G.L."/>
            <person name="Smith M.E."/>
            <person name="James T.Y."/>
            <person name="Grigoriev I.V."/>
        </authorList>
    </citation>
    <scope>NUCLEOTIDE SEQUENCE [LARGE SCALE GENOMIC DNA]</scope>
    <source>
        <strain evidence="8">CSF55</strain>
    </source>
</reference>
<evidence type="ECO:0000259" key="6">
    <source>
        <dbReference type="PROSITE" id="PS51387"/>
    </source>
</evidence>
<dbReference type="Gene3D" id="1.10.45.10">
    <property type="entry name" value="Vanillyl-alcohol Oxidase, Chain A, domain 4"/>
    <property type="match status" value="1"/>
</dbReference>
<evidence type="ECO:0000256" key="1">
    <source>
        <dbReference type="ARBA" id="ARBA00001974"/>
    </source>
</evidence>
<dbReference type="InterPro" id="IPR006094">
    <property type="entry name" value="Oxid_FAD_bind_N"/>
</dbReference>
<dbReference type="InterPro" id="IPR016169">
    <property type="entry name" value="FAD-bd_PCMH_sub2"/>
</dbReference>
<proteinExistence type="inferred from homology"/>
<dbReference type="EMBL" id="ML004924">
    <property type="protein sequence ID" value="RKP21855.1"/>
    <property type="molecule type" value="Genomic_DNA"/>
</dbReference>
<dbReference type="Pfam" id="PF02913">
    <property type="entry name" value="FAD-oxidase_C"/>
    <property type="match status" value="2"/>
</dbReference>
<sequence>MILRILGNCVDSRKYTTIRPIYKRANNFNVLNNKHLDFFNSLLEKEEIQTKDLDSYNTDWMKKYKGQSKLVLKPKEASKISEILRYCNMEKLAVVPQGGNTGLVGGSVPAFDEIILSTKNINKIIAFDKTNGTIVCEAGCILQTLDEYVQENGFIVPLDLGAKGGNVSTNAGGLRLMRYGSLKGSVLGLEAILADGTILSNLNTMRKDNTVIGYDLNQLFIGSEGTLGFITKVSLLCVPEPKLTRSICSEILSAAFEFWDEHSMELTLKHAKLHSPLAGLHKFYVLIETSGSDSDHDQSKLDKLMNEGFSKQIVQDGIMAQDVSQIKNIWSYREFIPEACSREGSMLKYDISLPQSKLYSIVEQFTSEYLMHDYSPDLISTIEPLVYNYVAENGGSISGEHGIGIMKVNYLQYAKSPSSIKLMKNLKNML</sequence>
<dbReference type="InterPro" id="IPR016167">
    <property type="entry name" value="FAD-bd_PCMH_sub1"/>
</dbReference>
<dbReference type="InterPro" id="IPR004113">
    <property type="entry name" value="FAD-bd_oxidored_4_C"/>
</dbReference>
<feature type="domain" description="FAD-binding PCMH-type" evidence="6">
    <location>
        <begin position="64"/>
        <end position="240"/>
    </location>
</feature>
<dbReference type="Proteomes" id="UP000281549">
    <property type="component" value="Unassembled WGS sequence"/>
</dbReference>
<dbReference type="InterPro" id="IPR016166">
    <property type="entry name" value="FAD-bd_PCMH"/>
</dbReference>
<comment type="cofactor">
    <cofactor evidence="1">
        <name>FAD</name>
        <dbReference type="ChEBI" id="CHEBI:57692"/>
    </cofactor>
</comment>
<dbReference type="FunFam" id="3.30.43.10:FF:000002">
    <property type="entry name" value="D-2-hydroxyglutarate dehydrogenase, mitochondrial"/>
    <property type="match status" value="1"/>
</dbReference>
<dbReference type="GO" id="GO:0005739">
    <property type="term" value="C:mitochondrion"/>
    <property type="evidence" value="ECO:0007669"/>
    <property type="project" value="TreeGrafter"/>
</dbReference>
<dbReference type="InterPro" id="IPR036318">
    <property type="entry name" value="FAD-bd_PCMH-like_sf"/>
</dbReference>
<accession>A0A4P9YQ84</accession>
<dbReference type="GO" id="GO:0016491">
    <property type="term" value="F:oxidoreductase activity"/>
    <property type="evidence" value="ECO:0007669"/>
    <property type="project" value="UniProtKB-KW"/>
</dbReference>
<dbReference type="Gene3D" id="3.30.43.10">
    <property type="entry name" value="Uridine Diphospho-n-acetylenolpyruvylglucosamine Reductase, domain 2"/>
    <property type="match status" value="1"/>
</dbReference>
<dbReference type="PANTHER" id="PTHR43716">
    <property type="entry name" value="D-2-HYDROXYGLUTARATE DEHYDROGENASE, MITOCHONDRIAL"/>
    <property type="match status" value="1"/>
</dbReference>
<keyword evidence="4" id="KW-0274">FAD</keyword>
<dbReference type="GO" id="GO:0071949">
    <property type="term" value="F:FAD binding"/>
    <property type="evidence" value="ECO:0007669"/>
    <property type="project" value="InterPro"/>
</dbReference>
<evidence type="ECO:0000256" key="2">
    <source>
        <dbReference type="ARBA" id="ARBA00008000"/>
    </source>
</evidence>
<dbReference type="AlphaFoldDB" id="A0A4P9YQ84"/>
<dbReference type="InterPro" id="IPR016164">
    <property type="entry name" value="FAD-linked_Oxase-like_C"/>
</dbReference>
<evidence type="ECO:0000256" key="5">
    <source>
        <dbReference type="ARBA" id="ARBA00023002"/>
    </source>
</evidence>
<protein>
    <submittedName>
        <fullName evidence="7">FAD-binding domain-containing protein</fullName>
    </submittedName>
</protein>
<dbReference type="PANTHER" id="PTHR43716:SF1">
    <property type="entry name" value="D-2-HYDROXYGLUTARATE DEHYDROGENASE, MITOCHONDRIAL"/>
    <property type="match status" value="1"/>
</dbReference>
<feature type="non-terminal residue" evidence="7">
    <location>
        <position position="430"/>
    </location>
</feature>
<organism evidence="7 8">
    <name type="scientific">Rozella allomycis (strain CSF55)</name>
    <dbReference type="NCBI Taxonomy" id="988480"/>
    <lineage>
        <taxon>Eukaryota</taxon>
        <taxon>Fungi</taxon>
        <taxon>Fungi incertae sedis</taxon>
        <taxon>Cryptomycota</taxon>
        <taxon>Cryptomycota incertae sedis</taxon>
        <taxon>Rozella</taxon>
    </lineage>
</organism>
<dbReference type="SUPFAM" id="SSF55103">
    <property type="entry name" value="FAD-linked oxidases, C-terminal domain"/>
    <property type="match status" value="1"/>
</dbReference>
<dbReference type="FunFam" id="3.30.70.2190:FF:000001">
    <property type="entry name" value="D-2-hydroxyglutarate dehydrogenase mitochondrial"/>
    <property type="match status" value="1"/>
</dbReference>
<keyword evidence="3" id="KW-0285">Flavoprotein</keyword>
<dbReference type="Pfam" id="PF01565">
    <property type="entry name" value="FAD_binding_4"/>
    <property type="match status" value="1"/>
</dbReference>
<dbReference type="InterPro" id="IPR016171">
    <property type="entry name" value="Vanillyl_alc_oxidase_C-sub2"/>
</dbReference>
<keyword evidence="5" id="KW-0560">Oxidoreductase</keyword>
<dbReference type="InterPro" id="IPR051264">
    <property type="entry name" value="FAD-oxidored/transferase_4"/>
</dbReference>